<proteinExistence type="predicted"/>
<reference evidence="1 2" key="1">
    <citation type="submission" date="2019-12" db="EMBL/GenBank/DDBJ databases">
        <authorList>
            <person name="Alioto T."/>
            <person name="Alioto T."/>
            <person name="Gomez Garrido J."/>
        </authorList>
    </citation>
    <scope>NUCLEOTIDE SEQUENCE [LARGE SCALE GENOMIC DNA]</scope>
</reference>
<protein>
    <submittedName>
        <fullName evidence="1">Uncharacterized protein</fullName>
    </submittedName>
</protein>
<sequence>MWLGPRASKSIVIPYTEQSMYYTSNPPEVKPEIEGTGRKLKANSTKRKSRDNLFSRKLRILCIEWKIARSKTMFLLQLQE</sequence>
<dbReference type="EMBL" id="CACTIH010000020">
    <property type="protein sequence ID" value="CAA2934880.1"/>
    <property type="molecule type" value="Genomic_DNA"/>
</dbReference>
<dbReference type="Gramene" id="OE9A029291T1">
    <property type="protein sequence ID" value="OE9A029291C1"/>
    <property type="gene ID" value="OE9A029291"/>
</dbReference>
<dbReference type="Proteomes" id="UP000594638">
    <property type="component" value="Unassembled WGS sequence"/>
</dbReference>
<name>A0A8S0PAQ0_OLEEU</name>
<keyword evidence="2" id="KW-1185">Reference proteome</keyword>
<organism evidence="1 2">
    <name type="scientific">Olea europaea subsp. europaea</name>
    <dbReference type="NCBI Taxonomy" id="158383"/>
    <lineage>
        <taxon>Eukaryota</taxon>
        <taxon>Viridiplantae</taxon>
        <taxon>Streptophyta</taxon>
        <taxon>Embryophyta</taxon>
        <taxon>Tracheophyta</taxon>
        <taxon>Spermatophyta</taxon>
        <taxon>Magnoliopsida</taxon>
        <taxon>eudicotyledons</taxon>
        <taxon>Gunneridae</taxon>
        <taxon>Pentapetalae</taxon>
        <taxon>asterids</taxon>
        <taxon>lamiids</taxon>
        <taxon>Lamiales</taxon>
        <taxon>Oleaceae</taxon>
        <taxon>Oleeae</taxon>
        <taxon>Olea</taxon>
    </lineage>
</organism>
<evidence type="ECO:0000313" key="1">
    <source>
        <dbReference type="EMBL" id="CAA2934880.1"/>
    </source>
</evidence>
<evidence type="ECO:0000313" key="2">
    <source>
        <dbReference type="Proteomes" id="UP000594638"/>
    </source>
</evidence>
<comment type="caution">
    <text evidence="1">The sequence shown here is derived from an EMBL/GenBank/DDBJ whole genome shotgun (WGS) entry which is preliminary data.</text>
</comment>
<gene>
    <name evidence="1" type="ORF">OLEA9_A029291</name>
</gene>
<accession>A0A8S0PAQ0</accession>
<dbReference type="AlphaFoldDB" id="A0A8S0PAQ0"/>